<dbReference type="Pfam" id="PF13561">
    <property type="entry name" value="adh_short_C2"/>
    <property type="match status" value="1"/>
</dbReference>
<dbReference type="CDD" id="cd05233">
    <property type="entry name" value="SDR_c"/>
    <property type="match status" value="1"/>
</dbReference>
<dbReference type="FunFam" id="3.40.50.720:FF:000084">
    <property type="entry name" value="Short-chain dehydrogenase reductase"/>
    <property type="match status" value="1"/>
</dbReference>
<accession>A0A1M7Q852</accession>
<dbReference type="Gene3D" id="3.40.50.720">
    <property type="entry name" value="NAD(P)-binding Rossmann-like Domain"/>
    <property type="match status" value="1"/>
</dbReference>
<keyword evidence="5" id="KW-1185">Reference proteome</keyword>
<dbReference type="STRING" id="1027249.SAMN05216179_2900"/>
<evidence type="ECO:0000256" key="1">
    <source>
        <dbReference type="ARBA" id="ARBA00006484"/>
    </source>
</evidence>
<evidence type="ECO:0000256" key="2">
    <source>
        <dbReference type="ARBA" id="ARBA00011881"/>
    </source>
</evidence>
<dbReference type="Proteomes" id="UP000184184">
    <property type="component" value="Unassembled WGS sequence"/>
</dbReference>
<dbReference type="EMBL" id="FRCZ01000006">
    <property type="protein sequence ID" value="SHN26800.1"/>
    <property type="molecule type" value="Genomic_DNA"/>
</dbReference>
<keyword evidence="3" id="KW-0560">Oxidoreductase</keyword>
<dbReference type="RefSeq" id="WP_073202564.1">
    <property type="nucleotide sequence ID" value="NZ_FRCZ01000006.1"/>
</dbReference>
<dbReference type="PRINTS" id="PR00080">
    <property type="entry name" value="SDRFAMILY"/>
</dbReference>
<comment type="similarity">
    <text evidence="1">Belongs to the short-chain dehydrogenases/reductases (SDR) family.</text>
</comment>
<dbReference type="AlphaFoldDB" id="A0A1M7Q852"/>
<name>A0A1M7Q852_9BACI</name>
<gene>
    <name evidence="4" type="ORF">SAMN05216179_2900</name>
</gene>
<dbReference type="PANTHER" id="PTHR43639">
    <property type="entry name" value="OXIDOREDUCTASE, SHORT-CHAIN DEHYDROGENASE/REDUCTASE FAMILY (AFU_ORTHOLOGUE AFUA_5G02870)"/>
    <property type="match status" value="1"/>
</dbReference>
<evidence type="ECO:0000313" key="4">
    <source>
        <dbReference type="EMBL" id="SHN26800.1"/>
    </source>
</evidence>
<dbReference type="InterPro" id="IPR002347">
    <property type="entry name" value="SDR_fam"/>
</dbReference>
<dbReference type="GO" id="GO:0008206">
    <property type="term" value="P:bile acid metabolic process"/>
    <property type="evidence" value="ECO:0007669"/>
    <property type="project" value="UniProtKB-ARBA"/>
</dbReference>
<dbReference type="PRINTS" id="PR00081">
    <property type="entry name" value="GDHRDH"/>
</dbReference>
<dbReference type="InterPro" id="IPR020904">
    <property type="entry name" value="Sc_DH/Rdtase_CS"/>
</dbReference>
<dbReference type="InterPro" id="IPR036291">
    <property type="entry name" value="NAD(P)-bd_dom_sf"/>
</dbReference>
<dbReference type="PROSITE" id="PS00061">
    <property type="entry name" value="ADH_SHORT"/>
    <property type="match status" value="1"/>
</dbReference>
<evidence type="ECO:0000313" key="5">
    <source>
        <dbReference type="Proteomes" id="UP000184184"/>
    </source>
</evidence>
<sequence>MELQGKTVLVTGAATGIGRAIALKLARKGTNIAVNYTKSINEAEQTLEEIKALGVQGMLVQADVSDNKQVTKMCNHVLNKLGAIDILVNNAGTTNYVALEDLDGMKDEYWDNAFNVNVKGMFYTSRACQEELRKNKGCIVNVTSIAGFNGSGSSMAYAASKAAGISVTKSLARALAPDVRVNSVAPGIVLTRWVNGQEEHIDKHSSGTLLERVAKPEDVADMVYGIIAGGDFVTGQTIVVDGGFTIH</sequence>
<proteinExistence type="inferred from homology"/>
<comment type="subunit">
    <text evidence="2">Homotetramer.</text>
</comment>
<dbReference type="PANTHER" id="PTHR43639:SF1">
    <property type="entry name" value="SHORT-CHAIN DEHYDROGENASE_REDUCTASE FAMILY PROTEIN"/>
    <property type="match status" value="1"/>
</dbReference>
<protein>
    <submittedName>
        <fullName evidence="4">3-oxoacyl-[acyl-carrier protein] reductase</fullName>
    </submittedName>
</protein>
<dbReference type="OrthoDB" id="9790146at2"/>
<reference evidence="4 5" key="1">
    <citation type="submission" date="2016-11" db="EMBL/GenBank/DDBJ databases">
        <authorList>
            <person name="Jaros S."/>
            <person name="Januszkiewicz K."/>
            <person name="Wedrychowicz H."/>
        </authorList>
    </citation>
    <scope>NUCLEOTIDE SEQUENCE [LARGE SCALE GENOMIC DNA]</scope>
    <source>
        <strain evidence="4 5">CGMCC 1.10681</strain>
    </source>
</reference>
<dbReference type="SUPFAM" id="SSF51735">
    <property type="entry name" value="NAD(P)-binding Rossmann-fold domains"/>
    <property type="match status" value="1"/>
</dbReference>
<evidence type="ECO:0000256" key="3">
    <source>
        <dbReference type="ARBA" id="ARBA00023002"/>
    </source>
</evidence>
<dbReference type="GO" id="GO:0016491">
    <property type="term" value="F:oxidoreductase activity"/>
    <property type="evidence" value="ECO:0007669"/>
    <property type="project" value="UniProtKB-KW"/>
</dbReference>
<organism evidence="4 5">
    <name type="scientific">Gracilibacillus kekensis</name>
    <dbReference type="NCBI Taxonomy" id="1027249"/>
    <lineage>
        <taxon>Bacteria</taxon>
        <taxon>Bacillati</taxon>
        <taxon>Bacillota</taxon>
        <taxon>Bacilli</taxon>
        <taxon>Bacillales</taxon>
        <taxon>Bacillaceae</taxon>
        <taxon>Gracilibacillus</taxon>
    </lineage>
</organism>